<dbReference type="SUPFAM" id="SSF51604">
    <property type="entry name" value="Enolase C-terminal domain-like"/>
    <property type="match status" value="1"/>
</dbReference>
<dbReference type="InterPro" id="IPR036849">
    <property type="entry name" value="Enolase-like_C_sf"/>
</dbReference>
<reference evidence="4" key="1">
    <citation type="journal article" date="2019" name="Int. J. Syst. Evol. Microbiol.">
        <title>The Global Catalogue of Microorganisms (GCM) 10K type strain sequencing project: providing services to taxonomists for standard genome sequencing and annotation.</title>
        <authorList>
            <consortium name="The Broad Institute Genomics Platform"/>
            <consortium name="The Broad Institute Genome Sequencing Center for Infectious Disease"/>
            <person name="Wu L."/>
            <person name="Ma J."/>
        </authorList>
    </citation>
    <scope>NUCLEOTIDE SEQUENCE [LARGE SCALE GENOMIC DNA]</scope>
    <source>
        <strain evidence="4">JCM 31486</strain>
    </source>
</reference>
<organism evidence="3 4">
    <name type="scientific">Kibdelosporangium lantanae</name>
    <dbReference type="NCBI Taxonomy" id="1497396"/>
    <lineage>
        <taxon>Bacteria</taxon>
        <taxon>Bacillati</taxon>
        <taxon>Actinomycetota</taxon>
        <taxon>Actinomycetes</taxon>
        <taxon>Pseudonocardiales</taxon>
        <taxon>Pseudonocardiaceae</taxon>
        <taxon>Kibdelosporangium</taxon>
    </lineage>
</organism>
<evidence type="ECO:0000313" key="3">
    <source>
        <dbReference type="EMBL" id="MFD1052208.1"/>
    </source>
</evidence>
<dbReference type="Proteomes" id="UP001597045">
    <property type="component" value="Unassembled WGS sequence"/>
</dbReference>
<dbReference type="Gene3D" id="3.20.20.120">
    <property type="entry name" value="Enolase-like C-terminal domain"/>
    <property type="match status" value="1"/>
</dbReference>
<dbReference type="Pfam" id="PF13378">
    <property type="entry name" value="MR_MLE_C"/>
    <property type="match status" value="1"/>
</dbReference>
<feature type="non-terminal residue" evidence="3">
    <location>
        <position position="182"/>
    </location>
</feature>
<dbReference type="EMBL" id="JBHTIS010004224">
    <property type="protein sequence ID" value="MFD1052208.1"/>
    <property type="molecule type" value="Genomic_DNA"/>
</dbReference>
<dbReference type="PANTHER" id="PTHR48080">
    <property type="entry name" value="D-GALACTONATE DEHYDRATASE-RELATED"/>
    <property type="match status" value="1"/>
</dbReference>
<dbReference type="InterPro" id="IPR029065">
    <property type="entry name" value="Enolase_C-like"/>
</dbReference>
<dbReference type="InterPro" id="IPR034593">
    <property type="entry name" value="DgoD-like"/>
</dbReference>
<keyword evidence="4" id="KW-1185">Reference proteome</keyword>
<dbReference type="PANTHER" id="PTHR48080:SF6">
    <property type="entry name" value="STARVATION-SENSING PROTEIN RSPA"/>
    <property type="match status" value="1"/>
</dbReference>
<accession>A0ABW3MND3</accession>
<sequence length="182" mass="19543">QARQFLAATADAGLFFVEDVLAPEDADYFHDLRTTRTPLAMGELFHDVTQFLPLVQARLIDYARIRVPTLGGLTPVRKLVALCELYGVRTAPHGPGDVSPIGHAANLALDISTPSFGIQEAATLTDATRETFPGTPVPENGILRPSATPGLGVDFDESAARDHPPPEPGQHDRWALLRSADG</sequence>
<evidence type="ECO:0000256" key="1">
    <source>
        <dbReference type="SAM" id="MobiDB-lite"/>
    </source>
</evidence>
<protein>
    <submittedName>
        <fullName evidence="3">Enolase C-terminal domain-like protein</fullName>
    </submittedName>
</protein>
<proteinExistence type="predicted"/>
<dbReference type="Gene3D" id="3.30.390.10">
    <property type="entry name" value="Enolase-like, N-terminal domain"/>
    <property type="match status" value="1"/>
</dbReference>
<evidence type="ECO:0000259" key="2">
    <source>
        <dbReference type="Pfam" id="PF13378"/>
    </source>
</evidence>
<feature type="region of interest" description="Disordered" evidence="1">
    <location>
        <begin position="129"/>
        <end position="182"/>
    </location>
</feature>
<name>A0ABW3MND3_9PSEU</name>
<comment type="caution">
    <text evidence="3">The sequence shown here is derived from an EMBL/GenBank/DDBJ whole genome shotgun (WGS) entry which is preliminary data.</text>
</comment>
<feature type="domain" description="Enolase C-terminal" evidence="2">
    <location>
        <begin position="1"/>
        <end position="158"/>
    </location>
</feature>
<feature type="compositionally biased region" description="Basic and acidic residues" evidence="1">
    <location>
        <begin position="158"/>
        <end position="182"/>
    </location>
</feature>
<gene>
    <name evidence="3" type="ORF">ACFQ1S_44855</name>
</gene>
<dbReference type="InterPro" id="IPR029017">
    <property type="entry name" value="Enolase-like_N"/>
</dbReference>
<evidence type="ECO:0000313" key="4">
    <source>
        <dbReference type="Proteomes" id="UP001597045"/>
    </source>
</evidence>
<feature type="non-terminal residue" evidence="3">
    <location>
        <position position="1"/>
    </location>
</feature>